<gene>
    <name evidence="2" type="ORF">SAMN05216258_110208</name>
</gene>
<keyword evidence="1" id="KW-0472">Membrane</keyword>
<keyword evidence="3" id="KW-1185">Reference proteome</keyword>
<evidence type="ECO:0000313" key="2">
    <source>
        <dbReference type="EMBL" id="SFI89115.1"/>
    </source>
</evidence>
<dbReference type="Proteomes" id="UP000199377">
    <property type="component" value="Unassembled WGS sequence"/>
</dbReference>
<evidence type="ECO:0000256" key="1">
    <source>
        <dbReference type="SAM" id="Phobius"/>
    </source>
</evidence>
<dbReference type="STRING" id="1114924.SAMN05216258_110208"/>
<proteinExistence type="predicted"/>
<dbReference type="RefSeq" id="WP_092863559.1">
    <property type="nucleotide sequence ID" value="NZ_FOQH01000010.1"/>
</dbReference>
<organism evidence="2 3">
    <name type="scientific">Albimonas pacifica</name>
    <dbReference type="NCBI Taxonomy" id="1114924"/>
    <lineage>
        <taxon>Bacteria</taxon>
        <taxon>Pseudomonadati</taxon>
        <taxon>Pseudomonadota</taxon>
        <taxon>Alphaproteobacteria</taxon>
        <taxon>Rhodobacterales</taxon>
        <taxon>Paracoccaceae</taxon>
        <taxon>Albimonas</taxon>
    </lineage>
</organism>
<sequence>MSTLIALFGLALLAALTAWGWTVRAMVLRIERAHPAFAEDLRMRAARKPARMAIASELQKALGQGEALPPDPALTAAAARERRLRTGLIFLAPAFLLALFLA</sequence>
<accession>A0A1I3LX88</accession>
<protein>
    <submittedName>
        <fullName evidence="2">Uncharacterized protein</fullName>
    </submittedName>
</protein>
<keyword evidence="1" id="KW-1133">Transmembrane helix</keyword>
<feature type="transmembrane region" description="Helical" evidence="1">
    <location>
        <begin position="84"/>
        <end position="101"/>
    </location>
</feature>
<dbReference type="AlphaFoldDB" id="A0A1I3LX88"/>
<reference evidence="2 3" key="1">
    <citation type="submission" date="2016-10" db="EMBL/GenBank/DDBJ databases">
        <authorList>
            <person name="de Groot N.N."/>
        </authorList>
    </citation>
    <scope>NUCLEOTIDE SEQUENCE [LARGE SCALE GENOMIC DNA]</scope>
    <source>
        <strain evidence="2 3">CGMCC 1.11030</strain>
    </source>
</reference>
<evidence type="ECO:0000313" key="3">
    <source>
        <dbReference type="Proteomes" id="UP000199377"/>
    </source>
</evidence>
<dbReference type="EMBL" id="FOQH01000010">
    <property type="protein sequence ID" value="SFI89115.1"/>
    <property type="molecule type" value="Genomic_DNA"/>
</dbReference>
<name>A0A1I3LX88_9RHOB</name>
<keyword evidence="1" id="KW-0812">Transmembrane</keyword>